<sequence length="444" mass="49361">MNNSDLFELSSLNGNNREPLASRMRPVSLDEFIGQEHIVGEGKLLRRAIQADRLSSIILFGPPGTGKTTLARIIANTTKSNFLSLNAVLAGVQQIRDAVLNAENHKKLYGKRTILFVDEVHRWNRSQQDALLPWVENGTIILIGATTENPFFEVNKALVSRSRVFQLNALTEEDLKKTALAAVTNKERGYGKWKIEFEQNALEHLVSTAAGDARSLLNALELAVETTLEDWPPPEGETVKISLQAAEESIQKRVVLYDRDGDYHYDIISAFIKSIRGSDPDAAVYWLARMIAAGEDPHFIFRRMLISACEDIGLASPGAVSVVAGAADAFDRVGMPEGRYHLAHAALYLATCPKSNSAEAFFKALSFVEKEDAEVPEHLKDASRDGKALGHGEGYLYPHNYSGHWVPQQYLPDNLDGTVFYEPGDQGYEGKIKDEILRKRNRRK</sequence>
<organism evidence="8 9">
    <name type="scientific">Treponema pedis str. T A4</name>
    <dbReference type="NCBI Taxonomy" id="1291379"/>
    <lineage>
        <taxon>Bacteria</taxon>
        <taxon>Pseudomonadati</taxon>
        <taxon>Spirochaetota</taxon>
        <taxon>Spirochaetia</taxon>
        <taxon>Spirochaetales</taxon>
        <taxon>Treponemataceae</taxon>
        <taxon>Treponema</taxon>
    </lineage>
</organism>
<dbReference type="NCBIfam" id="NF009881">
    <property type="entry name" value="PRK13341.1-2"/>
    <property type="match status" value="1"/>
</dbReference>
<dbReference type="InterPro" id="IPR027417">
    <property type="entry name" value="P-loop_NTPase"/>
</dbReference>
<dbReference type="Gene3D" id="1.20.272.10">
    <property type="match status" value="1"/>
</dbReference>
<evidence type="ECO:0000256" key="6">
    <source>
        <dbReference type="ARBA" id="ARBA00022840"/>
    </source>
</evidence>
<dbReference type="SUPFAM" id="SSF48019">
    <property type="entry name" value="post-AAA+ oligomerization domain-like"/>
    <property type="match status" value="1"/>
</dbReference>
<accession>S5ZN79</accession>
<dbReference type="GO" id="GO:0008047">
    <property type="term" value="F:enzyme activator activity"/>
    <property type="evidence" value="ECO:0007669"/>
    <property type="project" value="TreeGrafter"/>
</dbReference>
<dbReference type="Pfam" id="PF16193">
    <property type="entry name" value="AAA_assoc_2"/>
    <property type="match status" value="1"/>
</dbReference>
<dbReference type="InterPro" id="IPR008921">
    <property type="entry name" value="DNA_pol3_clamp-load_cplx_C"/>
</dbReference>
<dbReference type="InterPro" id="IPR032423">
    <property type="entry name" value="AAA_assoc_2"/>
</dbReference>
<dbReference type="NCBIfam" id="NF009883">
    <property type="entry name" value="PRK13341.1-4"/>
    <property type="match status" value="1"/>
</dbReference>
<comment type="function">
    <text evidence="1">DNA-dependent ATPase that plays important roles in cellular responses to stalled DNA replication processes.</text>
</comment>
<dbReference type="InterPro" id="IPR021886">
    <property type="entry name" value="MgsA_C"/>
</dbReference>
<dbReference type="PRINTS" id="PR00830">
    <property type="entry name" value="ENDOLAPTASE"/>
</dbReference>
<dbReference type="PATRIC" id="fig|1291379.3.peg.1536"/>
<dbReference type="HOGENOM" id="CLU_017985_0_3_12"/>
<keyword evidence="4" id="KW-0235">DNA replication</keyword>
<evidence type="ECO:0000256" key="5">
    <source>
        <dbReference type="ARBA" id="ARBA00022741"/>
    </source>
</evidence>
<evidence type="ECO:0000313" key="8">
    <source>
        <dbReference type="EMBL" id="AGT44047.1"/>
    </source>
</evidence>
<evidence type="ECO:0000256" key="3">
    <source>
        <dbReference type="ARBA" id="ARBA00020776"/>
    </source>
</evidence>
<dbReference type="InterPro" id="IPR003593">
    <property type="entry name" value="AAA+_ATPase"/>
</dbReference>
<dbReference type="InterPro" id="IPR051314">
    <property type="entry name" value="AAA_ATPase_RarA/MGS1/WRNIP1"/>
</dbReference>
<dbReference type="GO" id="GO:0006261">
    <property type="term" value="P:DNA-templated DNA replication"/>
    <property type="evidence" value="ECO:0007669"/>
    <property type="project" value="TreeGrafter"/>
</dbReference>
<keyword evidence="6" id="KW-0067">ATP-binding</keyword>
<name>S5ZN79_9SPIR</name>
<feature type="domain" description="AAA+ ATPase" evidence="7">
    <location>
        <begin position="53"/>
        <end position="170"/>
    </location>
</feature>
<comment type="similarity">
    <text evidence="2">Belongs to the AAA ATPase family. RarA/MGS1/WRNIP1 subfamily.</text>
</comment>
<dbReference type="FunFam" id="3.40.50.300:FF:000137">
    <property type="entry name" value="Replication-associated recombination protein A"/>
    <property type="match status" value="1"/>
</dbReference>
<dbReference type="Gene3D" id="1.10.3710.10">
    <property type="entry name" value="DNA polymerase III clamp loader subunits, C-terminal domain"/>
    <property type="match status" value="1"/>
</dbReference>
<evidence type="ECO:0000313" key="9">
    <source>
        <dbReference type="Proteomes" id="UP000015620"/>
    </source>
</evidence>
<keyword evidence="5" id="KW-0547">Nucleotide-binding</keyword>
<evidence type="ECO:0000259" key="7">
    <source>
        <dbReference type="SMART" id="SM00382"/>
    </source>
</evidence>
<dbReference type="PANTHER" id="PTHR13779:SF7">
    <property type="entry name" value="ATPASE WRNIP1"/>
    <property type="match status" value="1"/>
</dbReference>
<dbReference type="GO" id="GO:0016887">
    <property type="term" value="F:ATP hydrolysis activity"/>
    <property type="evidence" value="ECO:0007669"/>
    <property type="project" value="InterPro"/>
</dbReference>
<dbReference type="STRING" id="1291379.TPE_1552"/>
<dbReference type="FunFam" id="1.20.272.10:FF:000001">
    <property type="entry name" value="Putative AAA family ATPase"/>
    <property type="match status" value="1"/>
</dbReference>
<evidence type="ECO:0000256" key="2">
    <source>
        <dbReference type="ARBA" id="ARBA00008959"/>
    </source>
</evidence>
<dbReference type="CDD" id="cd18139">
    <property type="entry name" value="HLD_clamp_RarA"/>
    <property type="match status" value="1"/>
</dbReference>
<dbReference type="Gene3D" id="1.10.8.60">
    <property type="match status" value="1"/>
</dbReference>
<dbReference type="PANTHER" id="PTHR13779">
    <property type="entry name" value="WERNER HELICASE-INTERACTING PROTEIN 1 FAMILY MEMBER"/>
    <property type="match status" value="1"/>
</dbReference>
<protein>
    <recommendedName>
        <fullName evidence="3">Replication-associated recombination protein A</fullName>
    </recommendedName>
</protein>
<dbReference type="AlphaFoldDB" id="S5ZN79"/>
<dbReference type="GO" id="GO:0000731">
    <property type="term" value="P:DNA synthesis involved in DNA repair"/>
    <property type="evidence" value="ECO:0007669"/>
    <property type="project" value="TreeGrafter"/>
</dbReference>
<keyword evidence="9" id="KW-1185">Reference proteome</keyword>
<evidence type="ECO:0000256" key="4">
    <source>
        <dbReference type="ARBA" id="ARBA00022705"/>
    </source>
</evidence>
<dbReference type="Proteomes" id="UP000015620">
    <property type="component" value="Chromosome"/>
</dbReference>
<dbReference type="GO" id="GO:0017116">
    <property type="term" value="F:single-stranded DNA helicase activity"/>
    <property type="evidence" value="ECO:0007669"/>
    <property type="project" value="TreeGrafter"/>
</dbReference>
<dbReference type="SMART" id="SM00382">
    <property type="entry name" value="AAA"/>
    <property type="match status" value="1"/>
</dbReference>
<dbReference type="EMBL" id="CP004120">
    <property type="protein sequence ID" value="AGT44047.1"/>
    <property type="molecule type" value="Genomic_DNA"/>
</dbReference>
<dbReference type="GO" id="GO:0003677">
    <property type="term" value="F:DNA binding"/>
    <property type="evidence" value="ECO:0007669"/>
    <property type="project" value="InterPro"/>
</dbReference>
<dbReference type="Gene3D" id="3.40.50.300">
    <property type="entry name" value="P-loop containing nucleotide triphosphate hydrolases"/>
    <property type="match status" value="1"/>
</dbReference>
<dbReference type="KEGG" id="tped:TPE_1552"/>
<reference evidence="8 9" key="1">
    <citation type="journal article" date="2013" name="PLoS ONE">
        <title>Genome-Wide Relatedness of Treponema pedis, from Gingiva and Necrotic Skin Lesions of Pigs, with the Human Oral Pathogen Treponema denticola.</title>
        <authorList>
            <person name="Svartstrom O."/>
            <person name="Mushtaq M."/>
            <person name="Pringle M."/>
            <person name="Segerman B."/>
        </authorList>
    </citation>
    <scope>NUCLEOTIDE SEQUENCE [LARGE SCALE GENOMIC DNA]</scope>
    <source>
        <strain evidence="8">T A4</strain>
    </source>
</reference>
<dbReference type="GO" id="GO:0005524">
    <property type="term" value="F:ATP binding"/>
    <property type="evidence" value="ECO:0007669"/>
    <property type="project" value="UniProtKB-KW"/>
</dbReference>
<dbReference type="InterPro" id="IPR003959">
    <property type="entry name" value="ATPase_AAA_core"/>
</dbReference>
<dbReference type="SUPFAM" id="SSF52540">
    <property type="entry name" value="P-loop containing nucleoside triphosphate hydrolases"/>
    <property type="match status" value="1"/>
</dbReference>
<dbReference type="OrthoDB" id="9778364at2"/>
<dbReference type="Pfam" id="PF12002">
    <property type="entry name" value="MgsA_C"/>
    <property type="match status" value="1"/>
</dbReference>
<dbReference type="Pfam" id="PF00004">
    <property type="entry name" value="AAA"/>
    <property type="match status" value="1"/>
</dbReference>
<dbReference type="GeneID" id="301090112"/>
<proteinExistence type="inferred from homology"/>
<dbReference type="CDD" id="cd00009">
    <property type="entry name" value="AAA"/>
    <property type="match status" value="1"/>
</dbReference>
<gene>
    <name evidence="8" type="ORF">TPE_1552</name>
</gene>
<dbReference type="RefSeq" id="WP_020965346.1">
    <property type="nucleotide sequence ID" value="NC_022097.1"/>
</dbReference>
<evidence type="ECO:0000256" key="1">
    <source>
        <dbReference type="ARBA" id="ARBA00002393"/>
    </source>
</evidence>